<dbReference type="InterPro" id="IPR001083">
    <property type="entry name" value="Cu_fist_DNA-bd_dom"/>
</dbReference>
<feature type="region of interest" description="Disordered" evidence="2">
    <location>
        <begin position="92"/>
        <end position="147"/>
    </location>
</feature>
<reference evidence="5" key="1">
    <citation type="submission" date="2023-03" db="EMBL/GenBank/DDBJ databases">
        <title>Chromosome-scale reference genome and RAD-based genetic map of yellow starthistle (Centaurea solstitialis) reveal putative structural variation and QTLs associated with invader traits.</title>
        <authorList>
            <person name="Reatini B."/>
            <person name="Cang F.A."/>
            <person name="Jiang Q."/>
            <person name="Mckibben M.T.W."/>
            <person name="Barker M.S."/>
            <person name="Rieseberg L.H."/>
            <person name="Dlugosch K.M."/>
        </authorList>
    </citation>
    <scope>NUCLEOTIDE SEQUENCE</scope>
    <source>
        <strain evidence="5">CAN-66</strain>
        <tissue evidence="5">Leaf</tissue>
    </source>
</reference>
<keyword evidence="1" id="KW-0862">Zinc</keyword>
<evidence type="ECO:0000313" key="6">
    <source>
        <dbReference type="Proteomes" id="UP001172457"/>
    </source>
</evidence>
<keyword evidence="1" id="KW-0863">Zinc-finger</keyword>
<dbReference type="PROSITE" id="PS50073">
    <property type="entry name" value="COPPER_FIST_2"/>
    <property type="match status" value="1"/>
</dbReference>
<sequence length="147" mass="16623">MAAILYINKMPESYVPDCFRKAMFIQAYNHFLRPLNGIKMWPKTNHISPLPPLPRRMPGRPKLKRRRDAVERLLTSTGKIGRHGRRMTCTKCKEAGHNSRSCKNEKTDAPLKDCRPPGRPRTNFSSQSSEGSTRGGTGSQMGVIKVM</sequence>
<evidence type="ECO:0000259" key="4">
    <source>
        <dbReference type="PROSITE" id="PS50158"/>
    </source>
</evidence>
<dbReference type="AlphaFoldDB" id="A0AA38TUU1"/>
<evidence type="ECO:0000256" key="2">
    <source>
        <dbReference type="SAM" id="MobiDB-lite"/>
    </source>
</evidence>
<dbReference type="Proteomes" id="UP001172457">
    <property type="component" value="Chromosome 1"/>
</dbReference>
<dbReference type="GO" id="GO:0005507">
    <property type="term" value="F:copper ion binding"/>
    <property type="evidence" value="ECO:0007669"/>
    <property type="project" value="InterPro"/>
</dbReference>
<evidence type="ECO:0008006" key="7">
    <source>
        <dbReference type="Google" id="ProtNLM"/>
    </source>
</evidence>
<keyword evidence="1" id="KW-0479">Metal-binding</keyword>
<name>A0AA38TUU1_9ASTR</name>
<dbReference type="InterPro" id="IPR001878">
    <property type="entry name" value="Znf_CCHC"/>
</dbReference>
<evidence type="ECO:0000313" key="5">
    <source>
        <dbReference type="EMBL" id="KAJ9567448.1"/>
    </source>
</evidence>
<feature type="domain" description="CCHC-type" evidence="4">
    <location>
        <begin position="89"/>
        <end position="104"/>
    </location>
</feature>
<dbReference type="EMBL" id="JARYMX010000001">
    <property type="protein sequence ID" value="KAJ9567448.1"/>
    <property type="molecule type" value="Genomic_DNA"/>
</dbReference>
<dbReference type="GO" id="GO:0008270">
    <property type="term" value="F:zinc ion binding"/>
    <property type="evidence" value="ECO:0007669"/>
    <property type="project" value="UniProtKB-KW"/>
</dbReference>
<keyword evidence="6" id="KW-1185">Reference proteome</keyword>
<feature type="compositionally biased region" description="Basic and acidic residues" evidence="2">
    <location>
        <begin position="92"/>
        <end position="116"/>
    </location>
</feature>
<dbReference type="PROSITE" id="PS50158">
    <property type="entry name" value="ZF_CCHC"/>
    <property type="match status" value="1"/>
</dbReference>
<feature type="domain" description="Copper-fist" evidence="3">
    <location>
        <begin position="83"/>
        <end position="121"/>
    </location>
</feature>
<dbReference type="GO" id="GO:0003700">
    <property type="term" value="F:DNA-binding transcription factor activity"/>
    <property type="evidence" value="ECO:0007669"/>
    <property type="project" value="InterPro"/>
</dbReference>
<dbReference type="GO" id="GO:0003677">
    <property type="term" value="F:DNA binding"/>
    <property type="evidence" value="ECO:0007669"/>
    <property type="project" value="InterPro"/>
</dbReference>
<accession>A0AA38TUU1</accession>
<dbReference type="SUPFAM" id="SSF57756">
    <property type="entry name" value="Retrovirus zinc finger-like domains"/>
    <property type="match status" value="1"/>
</dbReference>
<protein>
    <recommendedName>
        <fullName evidence="7">CCHC-type domain-containing protein</fullName>
    </recommendedName>
</protein>
<organism evidence="5 6">
    <name type="scientific">Centaurea solstitialis</name>
    <name type="common">yellow star-thistle</name>
    <dbReference type="NCBI Taxonomy" id="347529"/>
    <lineage>
        <taxon>Eukaryota</taxon>
        <taxon>Viridiplantae</taxon>
        <taxon>Streptophyta</taxon>
        <taxon>Embryophyta</taxon>
        <taxon>Tracheophyta</taxon>
        <taxon>Spermatophyta</taxon>
        <taxon>Magnoliopsida</taxon>
        <taxon>eudicotyledons</taxon>
        <taxon>Gunneridae</taxon>
        <taxon>Pentapetalae</taxon>
        <taxon>asterids</taxon>
        <taxon>campanulids</taxon>
        <taxon>Asterales</taxon>
        <taxon>Asteraceae</taxon>
        <taxon>Carduoideae</taxon>
        <taxon>Cardueae</taxon>
        <taxon>Centaureinae</taxon>
        <taxon>Centaurea</taxon>
    </lineage>
</organism>
<dbReference type="InterPro" id="IPR036875">
    <property type="entry name" value="Znf_CCHC_sf"/>
</dbReference>
<evidence type="ECO:0000256" key="1">
    <source>
        <dbReference type="PROSITE-ProRule" id="PRU00047"/>
    </source>
</evidence>
<evidence type="ECO:0000259" key="3">
    <source>
        <dbReference type="PROSITE" id="PS50073"/>
    </source>
</evidence>
<gene>
    <name evidence="5" type="ORF">OSB04_003414</name>
</gene>
<comment type="caution">
    <text evidence="5">The sequence shown here is derived from an EMBL/GenBank/DDBJ whole genome shotgun (WGS) entry which is preliminary data.</text>
</comment>
<proteinExistence type="predicted"/>